<evidence type="ECO:0000313" key="1">
    <source>
        <dbReference type="EMBL" id="MUH34617.1"/>
    </source>
</evidence>
<dbReference type="EMBL" id="RCNR01000003">
    <property type="protein sequence ID" value="MUH34617.1"/>
    <property type="molecule type" value="Genomic_DNA"/>
</dbReference>
<reference evidence="1 2" key="1">
    <citation type="journal article" date="2019" name="Mar. Drugs">
        <title>Comparative Genomics and CAZyme Genome Repertoires of Marine Zobellia amurskyensis KMM 3526(T) and Zobellia laminariae KMM 3676(T).</title>
        <authorList>
            <person name="Chernysheva N."/>
            <person name="Bystritskaya E."/>
            <person name="Stenkova A."/>
            <person name="Golovkin I."/>
            <person name="Nedashkovskaya O."/>
            <person name="Isaeva M."/>
        </authorList>
    </citation>
    <scope>NUCLEOTIDE SEQUENCE [LARGE SCALE GENOMIC DNA]</scope>
    <source>
        <strain evidence="1 2">KMM 3526</strain>
    </source>
</reference>
<dbReference type="PANTHER" id="PTHR30432">
    <property type="entry name" value="TRANSCRIPTIONAL REGULATOR MODE"/>
    <property type="match status" value="1"/>
</dbReference>
<proteinExistence type="predicted"/>
<evidence type="ECO:0000313" key="2">
    <source>
        <dbReference type="Proteomes" id="UP000540519"/>
    </source>
</evidence>
<protein>
    <submittedName>
        <fullName evidence="1">LysR family transcriptional regulator</fullName>
    </submittedName>
</protein>
<dbReference type="Proteomes" id="UP000540519">
    <property type="component" value="Unassembled WGS sequence"/>
</dbReference>
<comment type="caution">
    <text evidence="1">The sequence shown here is derived from an EMBL/GenBank/DDBJ whole genome shotgun (WGS) entry which is preliminary data.</text>
</comment>
<dbReference type="OrthoDB" id="9805928at2"/>
<organism evidence="1 2">
    <name type="scientific">Zobellia amurskyensis</name>
    <dbReference type="NCBI Taxonomy" id="248905"/>
    <lineage>
        <taxon>Bacteria</taxon>
        <taxon>Pseudomonadati</taxon>
        <taxon>Bacteroidota</taxon>
        <taxon>Flavobacteriia</taxon>
        <taxon>Flavobacteriales</taxon>
        <taxon>Flavobacteriaceae</taxon>
        <taxon>Zobellia</taxon>
    </lineage>
</organism>
<dbReference type="Gene3D" id="1.10.10.10">
    <property type="entry name" value="Winged helix-like DNA-binding domain superfamily/Winged helix DNA-binding domain"/>
    <property type="match status" value="1"/>
</dbReference>
<dbReference type="InterPro" id="IPR051815">
    <property type="entry name" value="Molybdate_resp_trans_reg"/>
</dbReference>
<dbReference type="InterPro" id="IPR036388">
    <property type="entry name" value="WH-like_DNA-bd_sf"/>
</dbReference>
<gene>
    <name evidence="1" type="ORF">D9O36_02080</name>
</gene>
<dbReference type="AlphaFoldDB" id="A0A7X2ZQM5"/>
<dbReference type="PANTHER" id="PTHR30432:SF1">
    <property type="entry name" value="DNA-BINDING TRANSCRIPTIONAL DUAL REGULATOR MODE"/>
    <property type="match status" value="1"/>
</dbReference>
<keyword evidence="2" id="KW-1185">Reference proteome</keyword>
<dbReference type="SUPFAM" id="SSF46785">
    <property type="entry name" value="Winged helix' DNA-binding domain"/>
    <property type="match status" value="1"/>
</dbReference>
<accession>A0A7X2ZQM5</accession>
<dbReference type="InterPro" id="IPR036390">
    <property type="entry name" value="WH_DNA-bd_sf"/>
</dbReference>
<name>A0A7X2ZQM5_9FLAO</name>
<dbReference type="RefSeq" id="WP_155598644.1">
    <property type="nucleotide sequence ID" value="NZ_RCNR01000003.1"/>
</dbReference>
<sequence length="113" mass="12409">MNDYKIKSRIWIEVGDNVLLGEGRVRLLKEIEAQGSLSKAAKSIGMSYKKAWTLIDAVNKSAKEAVVTTSVGGQKGGGTVITPYGKNLIAAFEQINKKCWEFLDEEFETLNGI</sequence>